<reference evidence="2 5" key="1">
    <citation type="journal article" date="2011" name="J. Bacteriol.">
        <title>Genome sequence of Halobiforma lacisalsi AJ5, an extremely halophilic archaeon which harbors a bop gene.</title>
        <authorList>
            <person name="Jiang X."/>
            <person name="Wang S."/>
            <person name="Cheng H."/>
            <person name="Huo Y."/>
            <person name="Zhang X."/>
            <person name="Zhu X."/>
            <person name="Han X."/>
            <person name="Ni P."/>
            <person name="Wu M."/>
        </authorList>
    </citation>
    <scope>NUCLEOTIDE SEQUENCE [LARGE SCALE GENOMIC DNA]</scope>
    <source>
        <strain evidence="2 5">AJ5</strain>
    </source>
</reference>
<accession>M0LK10</accession>
<dbReference type="Proteomes" id="UP000011555">
    <property type="component" value="Unassembled WGS sequence"/>
</dbReference>
<sequence length="115" mass="11859">MTGTNQLTRCRRLAVLAIAVSLLAMAVGAGGVAAQTENVTVSEPGQEETGEAVEEQSIVEDSSQEIDETDVSFEEETAVVVTGTGDDVADVDDDLGVGVDVDNVVDDALGVTDLF</sequence>
<dbReference type="RefSeq" id="WP_007142005.1">
    <property type="nucleotide sequence ID" value="NZ_AOLZ01000040.1"/>
</dbReference>
<feature type="compositionally biased region" description="Acidic residues" evidence="1">
    <location>
        <begin position="45"/>
        <end position="70"/>
    </location>
</feature>
<protein>
    <submittedName>
        <fullName evidence="3">Uncharacterized protein</fullName>
    </submittedName>
</protein>
<dbReference type="EMBL" id="CP019285">
    <property type="protein sequence ID" value="APW98848.1"/>
    <property type="molecule type" value="Genomic_DNA"/>
</dbReference>
<proteinExistence type="predicted"/>
<dbReference type="PATRIC" id="fig|358396.7.peg.2328"/>
<evidence type="ECO:0000313" key="3">
    <source>
        <dbReference type="EMBL" id="EMA32345.1"/>
    </source>
</evidence>
<evidence type="ECO:0000313" key="4">
    <source>
        <dbReference type="Proteomes" id="UP000011555"/>
    </source>
</evidence>
<reference evidence="3 4" key="2">
    <citation type="journal article" date="2014" name="PLoS Genet.">
        <title>Phylogenetically driven sequencing of extremely halophilic archaea reveals strategies for static and dynamic osmo-response.</title>
        <authorList>
            <person name="Becker E.A."/>
            <person name="Seitzer P.M."/>
            <person name="Tritt A."/>
            <person name="Larsen D."/>
            <person name="Krusor M."/>
            <person name="Yao A.I."/>
            <person name="Wu D."/>
            <person name="Madern D."/>
            <person name="Eisen J.A."/>
            <person name="Darling A.E."/>
            <person name="Facciotti M.T."/>
        </authorList>
    </citation>
    <scope>NUCLEOTIDE SEQUENCE [LARGE SCALE GENOMIC DNA]</scope>
    <source>
        <strain evidence="3 4">AJ5</strain>
    </source>
</reference>
<keyword evidence="4" id="KW-1185">Reference proteome</keyword>
<evidence type="ECO:0000256" key="1">
    <source>
        <dbReference type="SAM" id="MobiDB-lite"/>
    </source>
</evidence>
<dbReference type="AlphaFoldDB" id="M0LK10"/>
<dbReference type="Proteomes" id="UP000186547">
    <property type="component" value="Chromosome"/>
</dbReference>
<gene>
    <name evidence="3" type="ORF">C445_11457</name>
    <name evidence="2" type="ORF">CHINAEXTREME_14115</name>
</gene>
<dbReference type="EMBL" id="AOLZ01000040">
    <property type="protein sequence ID" value="EMA32345.1"/>
    <property type="molecule type" value="Genomic_DNA"/>
</dbReference>
<feature type="region of interest" description="Disordered" evidence="1">
    <location>
        <begin position="38"/>
        <end position="70"/>
    </location>
</feature>
<dbReference type="KEGG" id="hlc:CHINAEXTREME14115"/>
<name>M0LK10_NATLA</name>
<evidence type="ECO:0000313" key="5">
    <source>
        <dbReference type="Proteomes" id="UP000186547"/>
    </source>
</evidence>
<evidence type="ECO:0000313" key="2">
    <source>
        <dbReference type="EMBL" id="APW98848.1"/>
    </source>
</evidence>
<reference evidence="2" key="3">
    <citation type="submission" date="2017-01" db="EMBL/GenBank/DDBJ databases">
        <authorList>
            <person name="Mah S.A."/>
            <person name="Swanson W.J."/>
            <person name="Moy G.W."/>
            <person name="Vacquier V.D."/>
        </authorList>
    </citation>
    <scope>NUCLEOTIDE SEQUENCE</scope>
    <source>
        <strain evidence="2">AJ5</strain>
    </source>
</reference>
<dbReference type="GeneID" id="30922281"/>
<organism evidence="3 4">
    <name type="scientific">Natronobacterium lacisalsi AJ5</name>
    <dbReference type="NCBI Taxonomy" id="358396"/>
    <lineage>
        <taxon>Archaea</taxon>
        <taxon>Methanobacteriati</taxon>
        <taxon>Methanobacteriota</taxon>
        <taxon>Stenosarchaea group</taxon>
        <taxon>Halobacteria</taxon>
        <taxon>Halobacteriales</taxon>
        <taxon>Natrialbaceae</taxon>
        <taxon>Natronobacterium</taxon>
    </lineage>
</organism>